<evidence type="ECO:0000313" key="1">
    <source>
        <dbReference type="EMBL" id="AHK79283.1"/>
    </source>
</evidence>
<proteinExistence type="predicted"/>
<sequence length="65" mass="6569">MDANAIANLATQLSQQQTALDVGTAVTKKAIDVQAQVAADLVDALPDPGSQVLPANLGNNINVTA</sequence>
<evidence type="ECO:0008006" key="3">
    <source>
        <dbReference type="Google" id="ProtNLM"/>
    </source>
</evidence>
<keyword evidence="2" id="KW-1185">Reference proteome</keyword>
<dbReference type="Pfam" id="PF14070">
    <property type="entry name" value="YjfB_motility"/>
    <property type="match status" value="1"/>
</dbReference>
<name>W8KJE4_9GAMM</name>
<dbReference type="KEGG" id="hhc:M911_09140"/>
<organism evidence="1 2">
    <name type="scientific">Ectothiorhodospira haloalkaliphila</name>
    <dbReference type="NCBI Taxonomy" id="421628"/>
    <lineage>
        <taxon>Bacteria</taxon>
        <taxon>Pseudomonadati</taxon>
        <taxon>Pseudomonadota</taxon>
        <taxon>Gammaproteobacteria</taxon>
        <taxon>Chromatiales</taxon>
        <taxon>Ectothiorhodospiraceae</taxon>
        <taxon>Ectothiorhodospira</taxon>
    </lineage>
</organism>
<dbReference type="Proteomes" id="UP000019442">
    <property type="component" value="Chromosome"/>
</dbReference>
<dbReference type="InterPro" id="IPR025906">
    <property type="entry name" value="YjfB_motility"/>
</dbReference>
<dbReference type="EMBL" id="CP007268">
    <property type="protein sequence ID" value="AHK79283.1"/>
    <property type="molecule type" value="Genomic_DNA"/>
</dbReference>
<evidence type="ECO:0000313" key="2">
    <source>
        <dbReference type="Proteomes" id="UP000019442"/>
    </source>
</evidence>
<dbReference type="RefSeq" id="WP_025281735.1">
    <property type="nucleotide sequence ID" value="NZ_CP007268.1"/>
</dbReference>
<accession>W8KJE4</accession>
<dbReference type="AlphaFoldDB" id="W8KJE4"/>
<dbReference type="HOGENOM" id="CLU_189781_0_1_6"/>
<protein>
    <recommendedName>
        <fullName evidence="3">Motility protein</fullName>
    </recommendedName>
</protein>
<reference evidence="2" key="2">
    <citation type="submission" date="2014-02" db="EMBL/GenBank/DDBJ databases">
        <title>Draft Genome Sequence of extremely halophilic bacteria Halorhodospira halochloris.</title>
        <authorList>
            <person name="Singh K.S."/>
        </authorList>
    </citation>
    <scope>NUCLEOTIDE SEQUENCE [LARGE SCALE GENOMIC DNA]</scope>
    <source>
        <strain evidence="2">A</strain>
    </source>
</reference>
<reference evidence="1 2" key="1">
    <citation type="journal article" date="2014" name="J Genomics">
        <title>Draft Genome Sequence of the Extremely Halophilic Phototrophic Purple Sulfur Bacterium Halorhodospira halochloris.</title>
        <authorList>
            <person name="Singh K.S."/>
            <person name="Kirksey J."/>
            <person name="Hoff W.D."/>
            <person name="Deole R."/>
        </authorList>
    </citation>
    <scope>NUCLEOTIDE SEQUENCE [LARGE SCALE GENOMIC DNA]</scope>
    <source>
        <strain evidence="1 2">A</strain>
    </source>
</reference>
<gene>
    <name evidence="1" type="ORF">M911_09140</name>
</gene>